<feature type="transmembrane region" description="Helical" evidence="1">
    <location>
        <begin position="18"/>
        <end position="37"/>
    </location>
</feature>
<dbReference type="RefSeq" id="WP_203325876.1">
    <property type="nucleotide sequence ID" value="NZ_CP069213.1"/>
</dbReference>
<organism evidence="2 3">
    <name type="scientific">Shewanella litorisediminis</name>
    <dbReference type="NCBI Taxonomy" id="1173586"/>
    <lineage>
        <taxon>Bacteria</taxon>
        <taxon>Pseudomonadati</taxon>
        <taxon>Pseudomonadota</taxon>
        <taxon>Gammaproteobacteria</taxon>
        <taxon>Alteromonadales</taxon>
        <taxon>Shewanellaceae</taxon>
        <taxon>Shewanella</taxon>
    </lineage>
</organism>
<evidence type="ECO:0000313" key="2">
    <source>
        <dbReference type="EMBL" id="QRH02258.1"/>
    </source>
</evidence>
<sequence>MLPQREAEGELIGIYRRMLAVIVMLLLLAVVGFRYFSGLESVASHSMVMEQGRLQNLISMARSKWLGQGRGEILKLEWELLDRDKPAAPVLIHMSAAGWPQPPQTDAIGCRALWQQLLGYGTDDLIDVSFDTGSGSCQYLGEADSLISYHLDTGKVTLVNHTN</sequence>
<dbReference type="Proteomes" id="UP000596252">
    <property type="component" value="Chromosome"/>
</dbReference>
<keyword evidence="1" id="KW-0812">Transmembrane</keyword>
<evidence type="ECO:0000313" key="3">
    <source>
        <dbReference type="Proteomes" id="UP000596252"/>
    </source>
</evidence>
<dbReference type="EMBL" id="CP069213">
    <property type="protein sequence ID" value="QRH02258.1"/>
    <property type="molecule type" value="Genomic_DNA"/>
</dbReference>
<keyword evidence="3" id="KW-1185">Reference proteome</keyword>
<accession>A0ABX7G506</accession>
<protein>
    <recommendedName>
        <fullName evidence="4">MSHA biogenesis protein MshF</fullName>
    </recommendedName>
</protein>
<name>A0ABX7G506_9GAMM</name>
<evidence type="ECO:0008006" key="4">
    <source>
        <dbReference type="Google" id="ProtNLM"/>
    </source>
</evidence>
<keyword evidence="1" id="KW-1133">Transmembrane helix</keyword>
<evidence type="ECO:0000256" key="1">
    <source>
        <dbReference type="SAM" id="Phobius"/>
    </source>
</evidence>
<gene>
    <name evidence="2" type="ORF">JQC75_02190</name>
</gene>
<proteinExistence type="predicted"/>
<keyword evidence="1" id="KW-0472">Membrane</keyword>
<reference evidence="2 3" key="1">
    <citation type="journal article" date="2012" name="Antonie Van Leeuwenhoek">
        <title>Shewanella litorisediminis sp. nov., a gammaproteobacterium isolated from a tidal flat sediment.</title>
        <authorList>
            <person name="Lee M.H."/>
            <person name="Yoon J.H."/>
        </authorList>
    </citation>
    <scope>NUCLEOTIDE SEQUENCE [LARGE SCALE GENOMIC DNA]</scope>
    <source>
        <strain evidence="2 3">SMK1-12</strain>
    </source>
</reference>